<evidence type="ECO:0008006" key="2">
    <source>
        <dbReference type="Google" id="ProtNLM"/>
    </source>
</evidence>
<name>X1B252_9ZZZZ</name>
<proteinExistence type="predicted"/>
<feature type="non-terminal residue" evidence="1">
    <location>
        <position position="1"/>
    </location>
</feature>
<accession>X1B252</accession>
<gene>
    <name evidence="1" type="ORF">S01H4_17954</name>
</gene>
<dbReference type="EMBL" id="BART01007939">
    <property type="protein sequence ID" value="GAG66051.1"/>
    <property type="molecule type" value="Genomic_DNA"/>
</dbReference>
<reference evidence="1" key="1">
    <citation type="journal article" date="2014" name="Front. Microbiol.">
        <title>High frequency of phylogenetically diverse reductive dehalogenase-homologous genes in deep subseafloor sedimentary metagenomes.</title>
        <authorList>
            <person name="Kawai M."/>
            <person name="Futagami T."/>
            <person name="Toyoda A."/>
            <person name="Takaki Y."/>
            <person name="Nishi S."/>
            <person name="Hori S."/>
            <person name="Arai W."/>
            <person name="Tsubouchi T."/>
            <person name="Morono Y."/>
            <person name="Uchiyama I."/>
            <person name="Ito T."/>
            <person name="Fujiyama A."/>
            <person name="Inagaki F."/>
            <person name="Takami H."/>
        </authorList>
    </citation>
    <scope>NUCLEOTIDE SEQUENCE</scope>
    <source>
        <strain evidence="1">Expedition CK06-06</strain>
    </source>
</reference>
<protein>
    <recommendedName>
        <fullName evidence="2">ATPase AAA-type core domain-containing protein</fullName>
    </recommendedName>
</protein>
<comment type="caution">
    <text evidence="1">The sequence shown here is derived from an EMBL/GenBank/DDBJ whole genome shotgun (WGS) entry which is preliminary data.</text>
</comment>
<evidence type="ECO:0000313" key="1">
    <source>
        <dbReference type="EMBL" id="GAG66051.1"/>
    </source>
</evidence>
<dbReference type="AlphaFoldDB" id="X1B252"/>
<organism evidence="1">
    <name type="scientific">marine sediment metagenome</name>
    <dbReference type="NCBI Taxonomy" id="412755"/>
    <lineage>
        <taxon>unclassified sequences</taxon>
        <taxon>metagenomes</taxon>
        <taxon>ecological metagenomes</taxon>
    </lineage>
</organism>
<sequence length="90" mass="10596">DDDTCLAMIKIITENLGKVIVLYFDEIESPYRMHGELAERKFLEVLKKQYNEVQKLVIVIAVLKEIWPRILEIADQPLRSRMEPEQLVIL</sequence>